<dbReference type="PANTHER" id="PTHR10846">
    <property type="entry name" value="SODIUM/POTASSIUM/CALCIUM EXCHANGER"/>
    <property type="match status" value="1"/>
</dbReference>
<dbReference type="NCBIfam" id="TIGR00367">
    <property type="entry name" value="calcium/sodium antiporter"/>
    <property type="match status" value="1"/>
</dbReference>
<dbReference type="GO" id="GO:0005886">
    <property type="term" value="C:plasma membrane"/>
    <property type="evidence" value="ECO:0007669"/>
    <property type="project" value="TreeGrafter"/>
</dbReference>
<gene>
    <name evidence="7" type="ORF">ANTHELSMS3_04242</name>
</gene>
<feature type="transmembrane region" description="Helical" evidence="5">
    <location>
        <begin position="299"/>
        <end position="315"/>
    </location>
</feature>
<dbReference type="PANTHER" id="PTHR10846:SF8">
    <property type="entry name" value="INNER MEMBRANE PROTEIN YRBG"/>
    <property type="match status" value="1"/>
</dbReference>
<dbReference type="Pfam" id="PF01699">
    <property type="entry name" value="Na_Ca_ex"/>
    <property type="match status" value="2"/>
</dbReference>
<evidence type="ECO:0000256" key="2">
    <source>
        <dbReference type="ARBA" id="ARBA00022692"/>
    </source>
</evidence>
<protein>
    <submittedName>
        <fullName evidence="7">Inner membrane protein YrbG</fullName>
    </submittedName>
</protein>
<accession>A0A222E9K1</accession>
<organism evidence="7 8">
    <name type="scientific">Antarctobacter heliothermus</name>
    <dbReference type="NCBI Taxonomy" id="74033"/>
    <lineage>
        <taxon>Bacteria</taxon>
        <taxon>Pseudomonadati</taxon>
        <taxon>Pseudomonadota</taxon>
        <taxon>Alphaproteobacteria</taxon>
        <taxon>Rhodobacterales</taxon>
        <taxon>Roseobacteraceae</taxon>
        <taxon>Antarctobacter</taxon>
    </lineage>
</organism>
<dbReference type="GO" id="GO:0005262">
    <property type="term" value="F:calcium channel activity"/>
    <property type="evidence" value="ECO:0007669"/>
    <property type="project" value="TreeGrafter"/>
</dbReference>
<dbReference type="Gene3D" id="6.10.280.80">
    <property type="entry name" value="NCX, peripheral helical region"/>
    <property type="match status" value="1"/>
</dbReference>
<dbReference type="OrthoDB" id="9794225at2"/>
<keyword evidence="4 5" id="KW-0472">Membrane</keyword>
<proteinExistence type="predicted"/>
<dbReference type="InterPro" id="IPR004837">
    <property type="entry name" value="NaCa_Exmemb"/>
</dbReference>
<comment type="subcellular location">
    <subcellularLocation>
        <location evidence="1">Membrane</location>
        <topology evidence="1">Multi-pass membrane protein</topology>
    </subcellularLocation>
</comment>
<dbReference type="InterPro" id="IPR004481">
    <property type="entry name" value="K/Na/Ca-exchanger"/>
</dbReference>
<evidence type="ECO:0000256" key="5">
    <source>
        <dbReference type="SAM" id="Phobius"/>
    </source>
</evidence>
<dbReference type="Proteomes" id="UP000203589">
    <property type="component" value="Chromosome"/>
</dbReference>
<evidence type="ECO:0000259" key="6">
    <source>
        <dbReference type="Pfam" id="PF01699"/>
    </source>
</evidence>
<feature type="domain" description="Sodium/calcium exchanger membrane region" evidence="6">
    <location>
        <begin position="175"/>
        <end position="313"/>
    </location>
</feature>
<name>A0A222E9K1_9RHOB</name>
<keyword evidence="3 5" id="KW-1133">Transmembrane helix</keyword>
<dbReference type="GO" id="GO:0008273">
    <property type="term" value="F:calcium, potassium:sodium antiporter activity"/>
    <property type="evidence" value="ECO:0007669"/>
    <property type="project" value="TreeGrafter"/>
</dbReference>
<feature type="transmembrane region" description="Helical" evidence="5">
    <location>
        <begin position="269"/>
        <end position="287"/>
    </location>
</feature>
<evidence type="ECO:0000313" key="8">
    <source>
        <dbReference type="Proteomes" id="UP000203589"/>
    </source>
</evidence>
<dbReference type="GO" id="GO:0006874">
    <property type="term" value="P:intracellular calcium ion homeostasis"/>
    <property type="evidence" value="ECO:0007669"/>
    <property type="project" value="TreeGrafter"/>
</dbReference>
<feature type="transmembrane region" description="Helical" evidence="5">
    <location>
        <begin position="122"/>
        <end position="144"/>
    </location>
</feature>
<dbReference type="EMBL" id="CP022540">
    <property type="protein sequence ID" value="ASP22846.1"/>
    <property type="molecule type" value="Genomic_DNA"/>
</dbReference>
<reference evidence="7 8" key="1">
    <citation type="submission" date="2017-07" db="EMBL/GenBank/DDBJ databases">
        <title>Genome Sequence of Antarctobacter heliothermus Strain SMS3 Isolated from a culture of the Diatom Skeletonema marinoi.</title>
        <authorList>
            <person name="Topel M."/>
            <person name="Pinder M.I.M."/>
            <person name="Johansson O.N."/>
            <person name="Kourtchenko O."/>
            <person name="Godhe A."/>
            <person name="Clarke A.K."/>
        </authorList>
    </citation>
    <scope>NUCLEOTIDE SEQUENCE [LARGE SCALE GENOMIC DNA]</scope>
    <source>
        <strain evidence="7 8">SMS3</strain>
    </source>
</reference>
<feature type="domain" description="Sodium/calcium exchanger membrane region" evidence="6">
    <location>
        <begin position="3"/>
        <end position="142"/>
    </location>
</feature>
<dbReference type="Gene3D" id="1.20.1420.30">
    <property type="entry name" value="NCX, central ion-binding region"/>
    <property type="match status" value="1"/>
</dbReference>
<evidence type="ECO:0000313" key="7">
    <source>
        <dbReference type="EMBL" id="ASP22846.1"/>
    </source>
</evidence>
<evidence type="ECO:0000256" key="1">
    <source>
        <dbReference type="ARBA" id="ARBA00004141"/>
    </source>
</evidence>
<feature type="transmembrane region" description="Helical" evidence="5">
    <location>
        <begin position="76"/>
        <end position="94"/>
    </location>
</feature>
<dbReference type="InterPro" id="IPR044880">
    <property type="entry name" value="NCX_ion-bd_dom_sf"/>
</dbReference>
<sequence>MTFLFVLGGLIALVAGGDLLVRGAVNLARSLSVPPLVIGLTLVGFGTSAPELVTSLQAALSGSPGLAVGNVVGSNIGNVLLILGIAALMAPIAVDTRALWRDGAVLAGATALGMWAMTQGTIGRATGAVFVLALVAYVFTTLVLERRRASETAAIYTAEADLLAQHPTRTGRDALLTIAGLVLTVLGARYLVQGAVGIAASMGVSETVIGLTIVAIGTSMPELVTSVMAVRRGEGAVALGNVIGSNVFNLLGILGITALVVPIQVPAQILNVDIWVMAAATVALLVFATTGARVSRREAGALLAAYGAYLGWLLITA</sequence>
<evidence type="ECO:0000256" key="3">
    <source>
        <dbReference type="ARBA" id="ARBA00022989"/>
    </source>
</evidence>
<feature type="transmembrane region" description="Helical" evidence="5">
    <location>
        <begin position="238"/>
        <end position="263"/>
    </location>
</feature>
<keyword evidence="2 5" id="KW-0812">Transmembrane</keyword>
<feature type="transmembrane region" description="Helical" evidence="5">
    <location>
        <begin position="174"/>
        <end position="192"/>
    </location>
</feature>
<evidence type="ECO:0000256" key="4">
    <source>
        <dbReference type="ARBA" id="ARBA00023136"/>
    </source>
</evidence>
<dbReference type="KEGG" id="aht:ANTHELSMS3_04242"/>
<dbReference type="RefSeq" id="WP_094037277.1">
    <property type="nucleotide sequence ID" value="NZ_CP022540.1"/>
</dbReference>
<dbReference type="AlphaFoldDB" id="A0A222E9K1"/>
<keyword evidence="8" id="KW-1185">Reference proteome</keyword>